<feature type="region of interest" description="Disordered" evidence="1">
    <location>
        <begin position="1"/>
        <end position="106"/>
    </location>
</feature>
<dbReference type="Pfam" id="PF01145">
    <property type="entry name" value="Band_7"/>
    <property type="match status" value="1"/>
</dbReference>
<reference evidence="4 5" key="1">
    <citation type="journal article" date="2023" name="Sci. Data">
        <title>Genome assembly of the Korean intertidal mud-creeper Batillaria attramentaria.</title>
        <authorList>
            <person name="Patra A.K."/>
            <person name="Ho P.T."/>
            <person name="Jun S."/>
            <person name="Lee S.J."/>
            <person name="Kim Y."/>
            <person name="Won Y.J."/>
        </authorList>
    </citation>
    <scope>NUCLEOTIDE SEQUENCE [LARGE SCALE GENOMIC DNA]</scope>
    <source>
        <strain evidence="4">Wonlab-2016</strain>
    </source>
</reference>
<keyword evidence="2" id="KW-0812">Transmembrane</keyword>
<accession>A0ABD0M9E0</accession>
<dbReference type="AlphaFoldDB" id="A0ABD0M9E0"/>
<feature type="compositionally biased region" description="Basic and acidic residues" evidence="1">
    <location>
        <begin position="28"/>
        <end position="74"/>
    </location>
</feature>
<evidence type="ECO:0000313" key="5">
    <source>
        <dbReference type="Proteomes" id="UP001519460"/>
    </source>
</evidence>
<sequence length="520" mass="58998">MDDEVQETNLDEVEVDDEGNLSRSSQYDMDKDGVHQPLRSDKEKYAADVHERGDGLSRREREALERRQRDKDGYTGDGTAEESAGMLAVERGDREDEDSDSSGSYLGLEAYPELTSAVAARSFGPPRPADPPSGLGAGHELHDIELSVIDPAASDVHSVERGEQPSHSKRYDRSLCGLVDLSVRFLRNSSPEKLAIFFAIVAIVVGVLLLCGLLPASFVYVEYYELALAKNRITGRVNRNEVYYPGCYLLTPATELIRFQGTAHILDLKEELRTSDRLPFYLGISLQYFIKRDQLGLLHRDYEHNYFDVVKSMVVSTLKNEAGKFSLDNFRLNRSLVEQELKEALSYRLGGDCCPSCCPRHCGSEVNCRSCRLPGRCSSRGIYMEMRYFQMGIVDIPDDIAERFLRKTVLQIQAEKEWFVQQHAVETKISQLEQQKILNAAAEIRENATAEASKIRVMSEAEFEKEVQSSYIRALQKFYQQLNVTQQEHRLSLMYIRALEDISDNLYNLNFEQFTSMGSP</sequence>
<feature type="transmembrane region" description="Helical" evidence="2">
    <location>
        <begin position="194"/>
        <end position="221"/>
    </location>
</feature>
<evidence type="ECO:0000256" key="2">
    <source>
        <dbReference type="SAM" id="Phobius"/>
    </source>
</evidence>
<protein>
    <recommendedName>
        <fullName evidence="3">Band 7 domain-containing protein</fullName>
    </recommendedName>
</protein>
<feature type="domain" description="Band 7" evidence="3">
    <location>
        <begin position="234"/>
        <end position="434"/>
    </location>
</feature>
<feature type="compositionally biased region" description="Acidic residues" evidence="1">
    <location>
        <begin position="1"/>
        <end position="19"/>
    </location>
</feature>
<keyword evidence="5" id="KW-1185">Reference proteome</keyword>
<organism evidence="4 5">
    <name type="scientific">Batillaria attramentaria</name>
    <dbReference type="NCBI Taxonomy" id="370345"/>
    <lineage>
        <taxon>Eukaryota</taxon>
        <taxon>Metazoa</taxon>
        <taxon>Spiralia</taxon>
        <taxon>Lophotrochozoa</taxon>
        <taxon>Mollusca</taxon>
        <taxon>Gastropoda</taxon>
        <taxon>Caenogastropoda</taxon>
        <taxon>Sorbeoconcha</taxon>
        <taxon>Cerithioidea</taxon>
        <taxon>Batillariidae</taxon>
        <taxon>Batillaria</taxon>
    </lineage>
</organism>
<dbReference type="EMBL" id="JACVVK020000003">
    <property type="protein sequence ID" value="KAK7508021.1"/>
    <property type="molecule type" value="Genomic_DNA"/>
</dbReference>
<dbReference type="InterPro" id="IPR001107">
    <property type="entry name" value="Band_7"/>
</dbReference>
<keyword evidence="2" id="KW-0472">Membrane</keyword>
<evidence type="ECO:0000259" key="3">
    <source>
        <dbReference type="Pfam" id="PF01145"/>
    </source>
</evidence>
<name>A0ABD0M9E0_9CAEN</name>
<evidence type="ECO:0000313" key="4">
    <source>
        <dbReference type="EMBL" id="KAK7508021.1"/>
    </source>
</evidence>
<comment type="caution">
    <text evidence="4">The sequence shown here is derived from an EMBL/GenBank/DDBJ whole genome shotgun (WGS) entry which is preliminary data.</text>
</comment>
<keyword evidence="2" id="KW-1133">Transmembrane helix</keyword>
<dbReference type="Proteomes" id="UP001519460">
    <property type="component" value="Unassembled WGS sequence"/>
</dbReference>
<gene>
    <name evidence="4" type="ORF">BaRGS_00000986</name>
</gene>
<proteinExistence type="predicted"/>
<evidence type="ECO:0000256" key="1">
    <source>
        <dbReference type="SAM" id="MobiDB-lite"/>
    </source>
</evidence>